<keyword evidence="2" id="KW-1185">Reference proteome</keyword>
<reference evidence="1 2" key="1">
    <citation type="journal article" date="2008" name="Nature">
        <title>The genome of Laccaria bicolor provides insights into mycorrhizal symbiosis.</title>
        <authorList>
            <person name="Martin F."/>
            <person name="Aerts A."/>
            <person name="Ahren D."/>
            <person name="Brun A."/>
            <person name="Danchin E.G.J."/>
            <person name="Duchaussoy F."/>
            <person name="Gibon J."/>
            <person name="Kohler A."/>
            <person name="Lindquist E."/>
            <person name="Pereda V."/>
            <person name="Salamov A."/>
            <person name="Shapiro H.J."/>
            <person name="Wuyts J."/>
            <person name="Blaudez D."/>
            <person name="Buee M."/>
            <person name="Brokstein P."/>
            <person name="Canbaeck B."/>
            <person name="Cohen D."/>
            <person name="Courty P.E."/>
            <person name="Coutinho P.M."/>
            <person name="Delaruelle C."/>
            <person name="Detter J.C."/>
            <person name="Deveau A."/>
            <person name="DiFazio S."/>
            <person name="Duplessis S."/>
            <person name="Fraissinet-Tachet L."/>
            <person name="Lucic E."/>
            <person name="Frey-Klett P."/>
            <person name="Fourrey C."/>
            <person name="Feussner I."/>
            <person name="Gay G."/>
            <person name="Grimwood J."/>
            <person name="Hoegger P.J."/>
            <person name="Jain P."/>
            <person name="Kilaru S."/>
            <person name="Labbe J."/>
            <person name="Lin Y.C."/>
            <person name="Legue V."/>
            <person name="Le Tacon F."/>
            <person name="Marmeisse R."/>
            <person name="Melayah D."/>
            <person name="Montanini B."/>
            <person name="Muratet M."/>
            <person name="Nehls U."/>
            <person name="Niculita-Hirzel H."/>
            <person name="Oudot-Le Secq M.P."/>
            <person name="Peter M."/>
            <person name="Quesneville H."/>
            <person name="Rajashekar B."/>
            <person name="Reich M."/>
            <person name="Rouhier N."/>
            <person name="Schmutz J."/>
            <person name="Yin T."/>
            <person name="Chalot M."/>
            <person name="Henrissat B."/>
            <person name="Kuees U."/>
            <person name="Lucas S."/>
            <person name="Van de Peer Y."/>
            <person name="Podila G.K."/>
            <person name="Polle A."/>
            <person name="Pukkila P.J."/>
            <person name="Richardson P.M."/>
            <person name="Rouze P."/>
            <person name="Sanders I.R."/>
            <person name="Stajich J.E."/>
            <person name="Tunlid A."/>
            <person name="Tuskan G."/>
            <person name="Grigoriev I.V."/>
        </authorList>
    </citation>
    <scope>NUCLEOTIDE SEQUENCE [LARGE SCALE GENOMIC DNA]</scope>
    <source>
        <strain evidence="2">S238N-H82 / ATCC MYA-4686</strain>
    </source>
</reference>
<dbReference type="AlphaFoldDB" id="B0D5B6"/>
<protein>
    <submittedName>
        <fullName evidence="1">Predicted protein</fullName>
    </submittedName>
</protein>
<sequence>MQKCRFWIGSCKLRAHLCPDNCYWHCLIYPIPPDFLALRILSGFHPAALCNIKLDTRHASDRTTSRPFVLPGGKPAYLPITYVNVQSPSPVSHIFSQTVETGS</sequence>
<dbReference type="RefSeq" id="XP_001879373.1">
    <property type="nucleotide sequence ID" value="XM_001879338.1"/>
</dbReference>
<proteinExistence type="predicted"/>
<accession>B0D5B6</accession>
<evidence type="ECO:0000313" key="1">
    <source>
        <dbReference type="EMBL" id="EDR09988.1"/>
    </source>
</evidence>
<dbReference type="Proteomes" id="UP000001194">
    <property type="component" value="Unassembled WGS sequence"/>
</dbReference>
<name>B0D5B6_LACBS</name>
<evidence type="ECO:0000313" key="2">
    <source>
        <dbReference type="Proteomes" id="UP000001194"/>
    </source>
</evidence>
<dbReference type="KEGG" id="lbc:LACBIDRAFT_325508"/>
<gene>
    <name evidence="1" type="ORF">LACBIDRAFT_325508</name>
</gene>
<dbReference type="InParanoid" id="B0D5B6"/>
<dbReference type="HOGENOM" id="CLU_2264222_0_0_1"/>
<organism evidence="2">
    <name type="scientific">Laccaria bicolor (strain S238N-H82 / ATCC MYA-4686)</name>
    <name type="common">Bicoloured deceiver</name>
    <name type="synonym">Laccaria laccata var. bicolor</name>
    <dbReference type="NCBI Taxonomy" id="486041"/>
    <lineage>
        <taxon>Eukaryota</taxon>
        <taxon>Fungi</taxon>
        <taxon>Dikarya</taxon>
        <taxon>Basidiomycota</taxon>
        <taxon>Agaricomycotina</taxon>
        <taxon>Agaricomycetes</taxon>
        <taxon>Agaricomycetidae</taxon>
        <taxon>Agaricales</taxon>
        <taxon>Agaricineae</taxon>
        <taxon>Hydnangiaceae</taxon>
        <taxon>Laccaria</taxon>
    </lineage>
</organism>
<dbReference type="GeneID" id="6075082"/>
<dbReference type="EMBL" id="DS547098">
    <property type="protein sequence ID" value="EDR09988.1"/>
    <property type="molecule type" value="Genomic_DNA"/>
</dbReference>